<dbReference type="GO" id="GO:0015628">
    <property type="term" value="P:protein secretion by the type II secretion system"/>
    <property type="evidence" value="ECO:0007669"/>
    <property type="project" value="InterPro"/>
</dbReference>
<name>A0A7H0GQH7_9BURK</name>
<dbReference type="EMBL" id="CP060783">
    <property type="protein sequence ID" value="QNP50543.1"/>
    <property type="molecule type" value="Genomic_DNA"/>
</dbReference>
<keyword evidence="7 11" id="KW-1133">Transmembrane helix</keyword>
<organism evidence="13 14">
    <name type="scientific">Diaphorobacter aerolatus</name>
    <dbReference type="NCBI Taxonomy" id="1288495"/>
    <lineage>
        <taxon>Bacteria</taxon>
        <taxon>Pseudomonadati</taxon>
        <taxon>Pseudomonadota</taxon>
        <taxon>Betaproteobacteria</taxon>
        <taxon>Burkholderiales</taxon>
        <taxon>Comamonadaceae</taxon>
        <taxon>Diaphorobacter</taxon>
    </lineage>
</organism>
<evidence type="ECO:0000256" key="3">
    <source>
        <dbReference type="ARBA" id="ARBA00022475"/>
    </source>
</evidence>
<dbReference type="Proteomes" id="UP000516028">
    <property type="component" value="Chromosome"/>
</dbReference>
<evidence type="ECO:0000256" key="8">
    <source>
        <dbReference type="ARBA" id="ARBA00023136"/>
    </source>
</evidence>
<dbReference type="SUPFAM" id="SSF54523">
    <property type="entry name" value="Pili subunits"/>
    <property type="match status" value="1"/>
</dbReference>
<evidence type="ECO:0000256" key="10">
    <source>
        <dbReference type="ARBA" id="ARBA00030775"/>
    </source>
</evidence>
<gene>
    <name evidence="13" type="ORF">H9K75_13935</name>
</gene>
<evidence type="ECO:0000256" key="11">
    <source>
        <dbReference type="SAM" id="Phobius"/>
    </source>
</evidence>
<evidence type="ECO:0000256" key="4">
    <source>
        <dbReference type="ARBA" id="ARBA00022481"/>
    </source>
</evidence>
<feature type="transmembrane region" description="Helical" evidence="11">
    <location>
        <begin position="12"/>
        <end position="33"/>
    </location>
</feature>
<protein>
    <recommendedName>
        <fullName evidence="2">Type II secretion system protein H</fullName>
    </recommendedName>
    <alternativeName>
        <fullName evidence="10">General secretion pathway protein H</fullName>
    </alternativeName>
</protein>
<sequence>MRCRSRQTGFTLIELMVVVAIVAILATLAAPSFTTAIANNRVSTAASEVQTLLQFARSEAIYKRSEITLTAASQTWSVKLGNAVLREATLPVQVTVTPGSDSDQGVSFDPMGTAKLIGGGTPPFGLSFGSTQATRIQCVSVIRSGVVRMERIPSGSTCSYS</sequence>
<comment type="similarity">
    <text evidence="9">Belongs to the GSP H family.</text>
</comment>
<evidence type="ECO:0000256" key="5">
    <source>
        <dbReference type="ARBA" id="ARBA00022519"/>
    </source>
</evidence>
<dbReference type="KEGG" id="daer:H9K75_13935"/>
<keyword evidence="3" id="KW-1003">Cell membrane</keyword>
<dbReference type="GO" id="GO:0005886">
    <property type="term" value="C:plasma membrane"/>
    <property type="evidence" value="ECO:0007669"/>
    <property type="project" value="UniProtKB-SubCell"/>
</dbReference>
<dbReference type="GO" id="GO:0015627">
    <property type="term" value="C:type II protein secretion system complex"/>
    <property type="evidence" value="ECO:0007669"/>
    <property type="project" value="InterPro"/>
</dbReference>
<dbReference type="NCBIfam" id="TIGR02532">
    <property type="entry name" value="IV_pilin_GFxxxE"/>
    <property type="match status" value="1"/>
</dbReference>
<accession>A0A7H0GQH7</accession>
<dbReference type="AlphaFoldDB" id="A0A7H0GQH7"/>
<keyword evidence="8 11" id="KW-0472">Membrane</keyword>
<dbReference type="Pfam" id="PF12019">
    <property type="entry name" value="GspH"/>
    <property type="match status" value="1"/>
</dbReference>
<dbReference type="PANTHER" id="PTHR30093">
    <property type="entry name" value="GENERAL SECRETION PATHWAY PROTEIN G"/>
    <property type="match status" value="1"/>
</dbReference>
<keyword evidence="5" id="KW-0997">Cell inner membrane</keyword>
<keyword evidence="4" id="KW-0488">Methylation</keyword>
<dbReference type="InterPro" id="IPR012902">
    <property type="entry name" value="N_methyl_site"/>
</dbReference>
<comment type="subcellular location">
    <subcellularLocation>
        <location evidence="1">Cell inner membrane</location>
        <topology evidence="1">Single-pass membrane protein</topology>
    </subcellularLocation>
</comment>
<keyword evidence="14" id="KW-1185">Reference proteome</keyword>
<proteinExistence type="inferred from homology"/>
<keyword evidence="6 11" id="KW-0812">Transmembrane</keyword>
<feature type="domain" description="General secretion pathway GspH" evidence="12">
    <location>
        <begin position="45"/>
        <end position="145"/>
    </location>
</feature>
<dbReference type="Gene3D" id="3.30.700.10">
    <property type="entry name" value="Glycoprotein, Type 4 Pilin"/>
    <property type="match status" value="1"/>
</dbReference>
<dbReference type="PROSITE" id="PS00409">
    <property type="entry name" value="PROKAR_NTER_METHYL"/>
    <property type="match status" value="1"/>
</dbReference>
<reference evidence="13 14" key="1">
    <citation type="submission" date="2020-08" db="EMBL/GenBank/DDBJ databases">
        <title>Genome sequence of Diaphorobacter aerolatus KACC 16536T.</title>
        <authorList>
            <person name="Hyun D.-W."/>
            <person name="Bae J.-W."/>
        </authorList>
    </citation>
    <scope>NUCLEOTIDE SEQUENCE [LARGE SCALE GENOMIC DNA]</scope>
    <source>
        <strain evidence="13 14">KACC 16536</strain>
    </source>
</reference>
<dbReference type="InterPro" id="IPR022346">
    <property type="entry name" value="T2SS_GspH"/>
</dbReference>
<evidence type="ECO:0000256" key="2">
    <source>
        <dbReference type="ARBA" id="ARBA00021549"/>
    </source>
</evidence>
<evidence type="ECO:0000313" key="13">
    <source>
        <dbReference type="EMBL" id="QNP50543.1"/>
    </source>
</evidence>
<dbReference type="InterPro" id="IPR045584">
    <property type="entry name" value="Pilin-like"/>
</dbReference>
<evidence type="ECO:0000259" key="12">
    <source>
        <dbReference type="Pfam" id="PF12019"/>
    </source>
</evidence>
<evidence type="ECO:0000256" key="9">
    <source>
        <dbReference type="ARBA" id="ARBA00025772"/>
    </source>
</evidence>
<evidence type="ECO:0000256" key="7">
    <source>
        <dbReference type="ARBA" id="ARBA00022989"/>
    </source>
</evidence>
<evidence type="ECO:0000256" key="6">
    <source>
        <dbReference type="ARBA" id="ARBA00022692"/>
    </source>
</evidence>
<dbReference type="PANTHER" id="PTHR30093:SF41">
    <property type="entry name" value="TYPE II SECRETION SYSTEM PROTEIN H"/>
    <property type="match status" value="1"/>
</dbReference>
<dbReference type="Pfam" id="PF07963">
    <property type="entry name" value="N_methyl"/>
    <property type="match status" value="1"/>
</dbReference>
<evidence type="ECO:0000256" key="1">
    <source>
        <dbReference type="ARBA" id="ARBA00004377"/>
    </source>
</evidence>
<evidence type="ECO:0000313" key="14">
    <source>
        <dbReference type="Proteomes" id="UP000516028"/>
    </source>
</evidence>